<protein>
    <submittedName>
        <fullName evidence="1">Uncharacterized protein</fullName>
    </submittedName>
</protein>
<reference evidence="1 2" key="1">
    <citation type="submission" date="2020-05" db="EMBL/GenBank/DDBJ databases">
        <title>Distinct polysaccharide utilization as determinants for interspecies competition between intestinal Prevotella spp.</title>
        <authorList>
            <person name="Galvez E.J.C."/>
            <person name="Iljazovic A."/>
            <person name="Strowig T."/>
        </authorList>
    </citation>
    <scope>NUCLEOTIDE SEQUENCE [LARGE SCALE GENOMIC DNA]</scope>
    <source>
        <strain evidence="1 2">PCHR</strain>
    </source>
</reference>
<proteinExistence type="predicted"/>
<evidence type="ECO:0000313" key="2">
    <source>
        <dbReference type="Proteomes" id="UP000820977"/>
    </source>
</evidence>
<keyword evidence="2" id="KW-1185">Reference proteome</keyword>
<name>A0ABX2B456_9BACT</name>
<dbReference type="RefSeq" id="WP_172344940.1">
    <property type="nucleotide sequence ID" value="NZ_CASYYZ010000055.1"/>
</dbReference>
<sequence>MTVLMSCTNDGYDGLGEYENNDIVLPASSDSTGIVIGGSDFGFDDDDQTTSIHNLTMN</sequence>
<dbReference type="EMBL" id="JABKKJ010000012">
    <property type="protein sequence ID" value="NPE25480.1"/>
    <property type="molecule type" value="Genomic_DNA"/>
</dbReference>
<gene>
    <name evidence="1" type="ORF">HPS54_08145</name>
</gene>
<dbReference type="Proteomes" id="UP000820977">
    <property type="component" value="Unassembled WGS sequence"/>
</dbReference>
<evidence type="ECO:0000313" key="1">
    <source>
        <dbReference type="EMBL" id="NPE25480.1"/>
    </source>
</evidence>
<organism evidence="1 2">
    <name type="scientific">Xylanibacter caecicola</name>
    <dbReference type="NCBI Taxonomy" id="2736294"/>
    <lineage>
        <taxon>Bacteria</taxon>
        <taxon>Pseudomonadati</taxon>
        <taxon>Bacteroidota</taxon>
        <taxon>Bacteroidia</taxon>
        <taxon>Bacteroidales</taxon>
        <taxon>Prevotellaceae</taxon>
        <taxon>Xylanibacter</taxon>
    </lineage>
</organism>
<comment type="caution">
    <text evidence="1">The sequence shown here is derived from an EMBL/GenBank/DDBJ whole genome shotgun (WGS) entry which is preliminary data.</text>
</comment>
<accession>A0ABX2B456</accession>